<feature type="binding site" evidence="3">
    <location>
        <position position="283"/>
    </location>
    <ligand>
        <name>Mg(2+)</name>
        <dbReference type="ChEBI" id="CHEBI:18420"/>
    </ligand>
</feature>
<dbReference type="Proteomes" id="UP000279259">
    <property type="component" value="Unassembled WGS sequence"/>
</dbReference>
<dbReference type="EC" id="3.1.3.1" evidence="1"/>
<dbReference type="InterPro" id="IPR001952">
    <property type="entry name" value="Alkaline_phosphatase"/>
</dbReference>
<feature type="binding site" evidence="3">
    <location>
        <position position="445"/>
    </location>
    <ligand>
        <name>Zn(2+)</name>
        <dbReference type="ChEBI" id="CHEBI:29105"/>
        <label>2</label>
    </ligand>
</feature>
<dbReference type="InterPro" id="IPR017850">
    <property type="entry name" value="Alkaline_phosphatase_core_sf"/>
</dbReference>
<dbReference type="PANTHER" id="PTHR11596:SF72">
    <property type="entry name" value="ALKALINE PHOSPHATASE"/>
    <property type="match status" value="1"/>
</dbReference>
<feature type="binding site" evidence="3">
    <location>
        <position position="486"/>
    </location>
    <ligand>
        <name>Zn(2+)</name>
        <dbReference type="ChEBI" id="CHEBI:29105"/>
        <label>2</label>
    </ligand>
</feature>
<dbReference type="Gene3D" id="3.40.720.10">
    <property type="entry name" value="Alkaline Phosphatase, subunit A"/>
    <property type="match status" value="1"/>
</dbReference>
<dbReference type="PRINTS" id="PR00113">
    <property type="entry name" value="ALKPHPHTASE"/>
</dbReference>
<feature type="chain" id="PRO_5019335953" description="alkaline phosphatase" evidence="5">
    <location>
        <begin position="19"/>
        <end position="660"/>
    </location>
</feature>
<feature type="binding site" evidence="3">
    <location>
        <position position="436"/>
    </location>
    <ligand>
        <name>Mg(2+)</name>
        <dbReference type="ChEBI" id="CHEBI:18420"/>
    </ligand>
</feature>
<comment type="caution">
    <text evidence="6">The sequence shown here is derived from an EMBL/GenBank/DDBJ whole genome shotgun (WGS) entry which is preliminary data.</text>
</comment>
<protein>
    <recommendedName>
        <fullName evidence="1">alkaline phosphatase</fullName>
        <ecNumber evidence="1">3.1.3.1</ecNumber>
    </recommendedName>
</protein>
<dbReference type="Pfam" id="PF00245">
    <property type="entry name" value="Alk_phosphatase"/>
    <property type="match status" value="1"/>
</dbReference>
<organism evidence="6 7">
    <name type="scientific">Saitozyma podzolica</name>
    <dbReference type="NCBI Taxonomy" id="1890683"/>
    <lineage>
        <taxon>Eukaryota</taxon>
        <taxon>Fungi</taxon>
        <taxon>Dikarya</taxon>
        <taxon>Basidiomycota</taxon>
        <taxon>Agaricomycotina</taxon>
        <taxon>Tremellomycetes</taxon>
        <taxon>Tremellales</taxon>
        <taxon>Trimorphomycetaceae</taxon>
        <taxon>Saitozyma</taxon>
    </lineage>
</organism>
<feature type="binding site" evidence="3">
    <location>
        <position position="281"/>
    </location>
    <ligand>
        <name>Mg(2+)</name>
        <dbReference type="ChEBI" id="CHEBI:18420"/>
    </ligand>
</feature>
<dbReference type="STRING" id="1890683.A0A427Y7D2"/>
<feature type="binding site" evidence="3">
    <location>
        <position position="173"/>
    </location>
    <ligand>
        <name>Mg(2+)</name>
        <dbReference type="ChEBI" id="CHEBI:18420"/>
    </ligand>
</feature>
<evidence type="ECO:0000256" key="5">
    <source>
        <dbReference type="SAM" id="SignalP"/>
    </source>
</evidence>
<gene>
    <name evidence="6" type="ORF">EHS25_003488</name>
</gene>
<comment type="cofactor">
    <cofactor evidence="3">
        <name>Mg(2+)</name>
        <dbReference type="ChEBI" id="CHEBI:18420"/>
    </cofactor>
    <text evidence="3">Binds 1 Mg(2+) ion.</text>
</comment>
<feature type="binding site" evidence="3">
    <location>
        <position position="441"/>
    </location>
    <ligand>
        <name>Zn(2+)</name>
        <dbReference type="ChEBI" id="CHEBI:29105"/>
        <label>2</label>
    </ligand>
</feature>
<evidence type="ECO:0000256" key="1">
    <source>
        <dbReference type="ARBA" id="ARBA00012647"/>
    </source>
</evidence>
<comment type="cofactor">
    <cofactor evidence="3">
        <name>Zn(2+)</name>
        <dbReference type="ChEBI" id="CHEBI:29105"/>
    </cofactor>
    <text evidence="3">Binds 2 Zn(2+) ions.</text>
</comment>
<accession>A0A427Y7D2</accession>
<dbReference type="GO" id="GO:0046872">
    <property type="term" value="F:metal ion binding"/>
    <property type="evidence" value="ECO:0007669"/>
    <property type="project" value="UniProtKB-KW"/>
</dbReference>
<dbReference type="SUPFAM" id="SSF53649">
    <property type="entry name" value="Alkaline phosphatase-like"/>
    <property type="match status" value="1"/>
</dbReference>
<evidence type="ECO:0000313" key="7">
    <source>
        <dbReference type="Proteomes" id="UP000279259"/>
    </source>
</evidence>
<dbReference type="CDD" id="cd16012">
    <property type="entry name" value="ALP"/>
    <property type="match status" value="1"/>
</dbReference>
<feature type="binding site" evidence="3">
    <location>
        <position position="173"/>
    </location>
    <ligand>
        <name>Zn(2+)</name>
        <dbReference type="ChEBI" id="CHEBI:29105"/>
        <label>2</label>
    </ligand>
</feature>
<dbReference type="OrthoDB" id="5818554at2759"/>
<feature type="binding site" evidence="3">
    <location>
        <position position="612"/>
    </location>
    <ligand>
        <name>Zn(2+)</name>
        <dbReference type="ChEBI" id="CHEBI:29105"/>
        <label>2</label>
    </ligand>
</feature>
<evidence type="ECO:0000313" key="6">
    <source>
        <dbReference type="EMBL" id="RSH87000.1"/>
    </source>
</evidence>
<keyword evidence="7" id="KW-1185">Reference proteome</keyword>
<keyword evidence="3" id="KW-0460">Magnesium</keyword>
<reference evidence="6 7" key="1">
    <citation type="submission" date="2018-11" db="EMBL/GenBank/DDBJ databases">
        <title>Genome sequence of Saitozyma podzolica DSM 27192.</title>
        <authorList>
            <person name="Aliyu H."/>
            <person name="Gorte O."/>
            <person name="Ochsenreither K."/>
        </authorList>
    </citation>
    <scope>NUCLEOTIDE SEQUENCE [LARGE SCALE GENOMIC DNA]</scope>
    <source>
        <strain evidence="6 7">DSM 27192</strain>
    </source>
</reference>
<proteinExistence type="inferred from homology"/>
<keyword evidence="5" id="KW-0732">Signal</keyword>
<dbReference type="SMART" id="SM00098">
    <property type="entry name" value="alkPPc"/>
    <property type="match status" value="1"/>
</dbReference>
<sequence length="660" mass="71652">MVAFKLLTVALVAGSAVAQTFRRTASCPKLGCVFPPDQVDFVAGQTFDIRIEVQAPVNGSEAYNNGKPDPNFSVKIGGEGAELMDVTTFFGIADPAVESYNFTYYEDLFASQAGAKTPVNVLAKSYRNIQLHNPGKYKVVLTYNGGMTTEATWEVLPLSDCKKAKNVIVFIGDGMATSMVSAARLLAHKTVNGRYQSRMKMDEAPAYGSQMTHSLDSFITDSANSASALFTGKKMTVNGLNAYTDSTGKGFANPKVETVFEMFRRITGGQVGIVSKAYIADATPAAVCTHTSQRSQYTAIIEQYLNGVTGNFTWFPWQGVDLLFGGGAENFLAGPGNGNVSQFERWASHGYQVGYNNTQLQAFDNAERALGLFTRGNISTWLDQHVYKDTLDFAVTPQGARGAYDQPGLKEMTLKAIDILHTRAKARGTGFSLMSEAALIDKEMHVQDVDRALGDLLELDDTLRATLKHLEEIGELEDTLVVVTADYGHGCTADTKFLEAQTADRAKRNAVGVYQNSGLSAYTVPEGVLPTNHTQFTSPQGDGFPVTWDPRYTIAHGWAAIPDKREDFKINSYHERIPAVSNTSGYFFNPQDNPAGFAMTGNIDVSEGQGVHSLVDVPVYAWGPGHELFRGVMGNVDIAFRLAEALDLGKTSNVTAPYTK</sequence>
<feature type="signal peptide" evidence="5">
    <location>
        <begin position="1"/>
        <end position="18"/>
    </location>
</feature>
<keyword evidence="3" id="KW-0862">Zinc</keyword>
<dbReference type="GO" id="GO:0004035">
    <property type="term" value="F:alkaline phosphatase activity"/>
    <property type="evidence" value="ECO:0007669"/>
    <property type="project" value="UniProtKB-EC"/>
</dbReference>
<evidence type="ECO:0000256" key="4">
    <source>
        <dbReference type="RuleBase" id="RU003946"/>
    </source>
</evidence>
<evidence type="ECO:0000256" key="2">
    <source>
        <dbReference type="PIRSR" id="PIRSR601952-1"/>
    </source>
</evidence>
<comment type="similarity">
    <text evidence="4">Belongs to the alkaline phosphatase family.</text>
</comment>
<name>A0A427Y7D2_9TREE</name>
<dbReference type="PANTHER" id="PTHR11596">
    <property type="entry name" value="ALKALINE PHOSPHATASE"/>
    <property type="match status" value="1"/>
</dbReference>
<keyword evidence="3" id="KW-0479">Metal-binding</keyword>
<dbReference type="EMBL" id="RSCD01000018">
    <property type="protein sequence ID" value="RSH87000.1"/>
    <property type="molecule type" value="Genomic_DNA"/>
</dbReference>
<feature type="active site" description="Phosphoserine intermediate" evidence="2">
    <location>
        <position position="222"/>
    </location>
</feature>
<dbReference type="AlphaFoldDB" id="A0A427Y7D2"/>
<evidence type="ECO:0000256" key="3">
    <source>
        <dbReference type="PIRSR" id="PIRSR601952-2"/>
    </source>
</evidence>